<evidence type="ECO:0000313" key="4">
    <source>
        <dbReference type="Proteomes" id="UP000032076"/>
    </source>
</evidence>
<dbReference type="EMBL" id="JXLU01000049">
    <property type="protein sequence ID" value="KIO73316.1"/>
    <property type="molecule type" value="Genomic_DNA"/>
</dbReference>
<dbReference type="RefSeq" id="WP_043988460.1">
    <property type="nucleotide sequence ID" value="NZ_JAMATD010000016.1"/>
</dbReference>
<organism evidence="3 4">
    <name type="scientific">Caldibacillus thermoamylovorans</name>
    <dbReference type="NCBI Taxonomy" id="35841"/>
    <lineage>
        <taxon>Bacteria</taxon>
        <taxon>Bacillati</taxon>
        <taxon>Bacillota</taxon>
        <taxon>Bacilli</taxon>
        <taxon>Bacillales</taxon>
        <taxon>Bacillaceae</taxon>
        <taxon>Caldibacillus</taxon>
    </lineage>
</organism>
<keyword evidence="2" id="KW-1277">Toxin-antitoxin system</keyword>
<sequence length="157" mass="18083">MSWTKEKNIRNAGHWLARAIELIELKDYQKRNGTVPTIYRGGVFNVELGEGNLGGEKNKRRPCLIISRNQLNSGDTVVLIPLTTKFKYNLVKGVKTPKYKNHYILLKSKYPFLNEDSCVKFEDIKTVDKVRIGEHLGNIDVKDLDLMRNRLLFAMGF</sequence>
<evidence type="ECO:0008006" key="5">
    <source>
        <dbReference type="Google" id="ProtNLM"/>
    </source>
</evidence>
<proteinExistence type="inferred from homology"/>
<reference evidence="3 4" key="1">
    <citation type="submission" date="2015-01" db="EMBL/GenBank/DDBJ databases">
        <title>Draft Genome Sequences of Four Bacillus thermoamylovorans Strains, Isolated From Food Products.</title>
        <authorList>
            <person name="Krawcyk A.O."/>
            <person name="Berendsen E.M."/>
            <person name="Eijlander R.T."/>
            <person name="de Jong A."/>
            <person name="Wells-Bennik M."/>
            <person name="Kuipers O.P."/>
        </authorList>
    </citation>
    <scope>NUCLEOTIDE SEQUENCE [LARGE SCALE GENOMIC DNA]</scope>
    <source>
        <strain evidence="3 4">B4167</strain>
    </source>
</reference>
<dbReference type="Proteomes" id="UP000032076">
    <property type="component" value="Unassembled WGS sequence"/>
</dbReference>
<dbReference type="PANTHER" id="PTHR33988">
    <property type="entry name" value="ENDORIBONUCLEASE MAZF-RELATED"/>
    <property type="match status" value="1"/>
</dbReference>
<dbReference type="SUPFAM" id="SSF50118">
    <property type="entry name" value="Cell growth inhibitor/plasmid maintenance toxic component"/>
    <property type="match status" value="1"/>
</dbReference>
<dbReference type="InterPro" id="IPR003477">
    <property type="entry name" value="PemK-like"/>
</dbReference>
<evidence type="ECO:0000313" key="3">
    <source>
        <dbReference type="EMBL" id="KIO73316.1"/>
    </source>
</evidence>
<name>A0ABD4A8C1_9BACI</name>
<evidence type="ECO:0000256" key="1">
    <source>
        <dbReference type="ARBA" id="ARBA00007521"/>
    </source>
</evidence>
<dbReference type="Gene3D" id="2.30.30.110">
    <property type="match status" value="1"/>
</dbReference>
<dbReference type="AlphaFoldDB" id="A0ABD4A8C1"/>
<comment type="caution">
    <text evidence="3">The sequence shown here is derived from an EMBL/GenBank/DDBJ whole genome shotgun (WGS) entry which is preliminary data.</text>
</comment>
<dbReference type="Pfam" id="PF02452">
    <property type="entry name" value="PemK_toxin"/>
    <property type="match status" value="1"/>
</dbReference>
<accession>A0ABD4A8C1</accession>
<dbReference type="InterPro" id="IPR011067">
    <property type="entry name" value="Plasmid_toxin/cell-grow_inhib"/>
</dbReference>
<gene>
    <name evidence="3" type="ORF">B4167_2170</name>
</gene>
<protein>
    <recommendedName>
        <fullName evidence="5">Type II toxin-antitoxin system PemK/MazF family toxin</fullName>
    </recommendedName>
</protein>
<comment type="similarity">
    <text evidence="1">Belongs to the PemK/MazF family.</text>
</comment>
<dbReference type="GeneID" id="92962879"/>
<evidence type="ECO:0000256" key="2">
    <source>
        <dbReference type="ARBA" id="ARBA00022649"/>
    </source>
</evidence>